<dbReference type="HOGENOM" id="CLU_1870622_0_0_2"/>
<gene>
    <name evidence="1" type="ORF">NSED_03540</name>
</gene>
<dbReference type="EMBL" id="CP003843">
    <property type="protein sequence ID" value="AFS82514.1"/>
    <property type="molecule type" value="Genomic_DNA"/>
</dbReference>
<sequence length="136" mass="15469">MLNYLNPKTKSENDVVEKRFTVFEQTTCKSILKAFSDDDTSKILHASMGVRHTIQEILEKLDIPHTSGYRKINILIEEGFLIKAGYVIASSGRKVNLYKTLFNNVIIDFDKKVTVYVQFPQDVLKNNAVLQMVNAG</sequence>
<name>K0BAJ9_9ARCH</name>
<dbReference type="PATRIC" id="fig|1229909.8.peg.759"/>
<reference evidence="1 2" key="1">
    <citation type="journal article" date="2012" name="J. Bacteriol.">
        <title>Draft Genome Sequence of an Ammonia-Oxidizing Archaeon, "Candidatus Nitrosopumilus sediminis" AR2, from Svalbard in the Arctic Circle.</title>
        <authorList>
            <person name="Park S.J."/>
            <person name="Kim J.G."/>
            <person name="Jung M.Y."/>
            <person name="Kim S.J."/>
            <person name="Cha I.T."/>
            <person name="Ghai R."/>
            <person name="Martin-Cuadrado A.B."/>
            <person name="Rodriguez-Valera F."/>
            <person name="Rhee S.K."/>
        </authorList>
    </citation>
    <scope>NUCLEOTIDE SEQUENCE [LARGE SCALE GENOMIC DNA]</scope>
    <source>
        <strain evidence="1 2">AR2</strain>
    </source>
</reference>
<dbReference type="Gene3D" id="1.10.10.10">
    <property type="entry name" value="Winged helix-like DNA-binding domain superfamily/Winged helix DNA-binding domain"/>
    <property type="match status" value="1"/>
</dbReference>
<dbReference type="KEGG" id="nir:NSED_03540"/>
<accession>K0BAJ9</accession>
<evidence type="ECO:0000313" key="2">
    <source>
        <dbReference type="Proteomes" id="UP000006100"/>
    </source>
</evidence>
<dbReference type="InterPro" id="IPR036388">
    <property type="entry name" value="WH-like_DNA-bd_sf"/>
</dbReference>
<dbReference type="GeneID" id="13697725"/>
<keyword evidence="2" id="KW-1185">Reference proteome</keyword>
<dbReference type="AlphaFoldDB" id="K0BAJ9"/>
<dbReference type="eggNOG" id="arCOG03067">
    <property type="taxonomic scope" value="Archaea"/>
</dbReference>
<proteinExistence type="predicted"/>
<dbReference type="RefSeq" id="WP_014964886.1">
    <property type="nucleotide sequence ID" value="NC_018656.1"/>
</dbReference>
<evidence type="ECO:0000313" key="1">
    <source>
        <dbReference type="EMBL" id="AFS82514.1"/>
    </source>
</evidence>
<protein>
    <recommendedName>
        <fullName evidence="3">Transcriptional regulator</fullName>
    </recommendedName>
</protein>
<evidence type="ECO:0008006" key="3">
    <source>
        <dbReference type="Google" id="ProtNLM"/>
    </source>
</evidence>
<organism evidence="1 2">
    <name type="scientific">Candidatus Nitrosopumilus sediminis</name>
    <dbReference type="NCBI Taxonomy" id="1229909"/>
    <lineage>
        <taxon>Archaea</taxon>
        <taxon>Nitrososphaerota</taxon>
        <taxon>Nitrososphaeria</taxon>
        <taxon>Nitrosopumilales</taxon>
        <taxon>Nitrosopumilaceae</taxon>
        <taxon>Nitrosopumilus</taxon>
    </lineage>
</organism>
<dbReference type="Proteomes" id="UP000006100">
    <property type="component" value="Chromosome"/>
</dbReference>